<organism evidence="2 3">
    <name type="scientific">Streptomyces polychromogenes</name>
    <dbReference type="NCBI Taxonomy" id="67342"/>
    <lineage>
        <taxon>Bacteria</taxon>
        <taxon>Bacillati</taxon>
        <taxon>Actinomycetota</taxon>
        <taxon>Actinomycetes</taxon>
        <taxon>Kitasatosporales</taxon>
        <taxon>Streptomycetaceae</taxon>
        <taxon>Streptomyces</taxon>
    </lineage>
</organism>
<evidence type="ECO:0000313" key="3">
    <source>
        <dbReference type="Proteomes" id="UP001501867"/>
    </source>
</evidence>
<dbReference type="Proteomes" id="UP001501867">
    <property type="component" value="Unassembled WGS sequence"/>
</dbReference>
<feature type="region of interest" description="Disordered" evidence="1">
    <location>
        <begin position="1"/>
        <end position="22"/>
    </location>
</feature>
<reference evidence="3" key="1">
    <citation type="journal article" date="2019" name="Int. J. Syst. Evol. Microbiol.">
        <title>The Global Catalogue of Microorganisms (GCM) 10K type strain sequencing project: providing services to taxonomists for standard genome sequencing and annotation.</title>
        <authorList>
            <consortium name="The Broad Institute Genomics Platform"/>
            <consortium name="The Broad Institute Genome Sequencing Center for Infectious Disease"/>
            <person name="Wu L."/>
            <person name="Ma J."/>
        </authorList>
    </citation>
    <scope>NUCLEOTIDE SEQUENCE [LARGE SCALE GENOMIC DNA]</scope>
    <source>
        <strain evidence="3">JCM 4505</strain>
    </source>
</reference>
<evidence type="ECO:0000256" key="1">
    <source>
        <dbReference type="SAM" id="MobiDB-lite"/>
    </source>
</evidence>
<dbReference type="RefSeq" id="WP_344170085.1">
    <property type="nucleotide sequence ID" value="NZ_BAAABV010000036.1"/>
</dbReference>
<keyword evidence="3" id="KW-1185">Reference proteome</keyword>
<name>A0ABP3FST9_9ACTN</name>
<accession>A0ABP3FST9</accession>
<evidence type="ECO:0000313" key="2">
    <source>
        <dbReference type="EMBL" id="GAA0324952.1"/>
    </source>
</evidence>
<sequence length="172" mass="18454">MDEALADGAFGPGGQGDAANARIPRVEEDVFMEDSARFRVLSAGEADRVFEGLSAGGARVVEVDTKGARDGESIVRAFSELIEMDPPLSGRWHPDAFSDSLFGGLHNLEESHVVVVLCGGFWVKERFGAVADTLEILGEVGDTLAEKRFTGGVPTELVLFVVVETDWVESLQ</sequence>
<gene>
    <name evidence="2" type="ORF">GCM10010302_75140</name>
</gene>
<protein>
    <recommendedName>
        <fullName evidence="4">Barstar (barnase inhibitor) domain-containing protein</fullName>
    </recommendedName>
</protein>
<evidence type="ECO:0008006" key="4">
    <source>
        <dbReference type="Google" id="ProtNLM"/>
    </source>
</evidence>
<proteinExistence type="predicted"/>
<comment type="caution">
    <text evidence="2">The sequence shown here is derived from an EMBL/GenBank/DDBJ whole genome shotgun (WGS) entry which is preliminary data.</text>
</comment>
<dbReference type="EMBL" id="BAAABV010000036">
    <property type="protein sequence ID" value="GAA0324952.1"/>
    <property type="molecule type" value="Genomic_DNA"/>
</dbReference>